<comment type="caution">
    <text evidence="2">The sequence shown here is derived from an EMBL/GenBank/DDBJ whole genome shotgun (WGS) entry which is preliminary data.</text>
</comment>
<gene>
    <name evidence="2" type="ORF">CYMTET_8562</name>
</gene>
<proteinExistence type="predicted"/>
<keyword evidence="3" id="KW-1185">Reference proteome</keyword>
<accession>A0AAE0GST6</accession>
<organism evidence="2 3">
    <name type="scientific">Cymbomonas tetramitiformis</name>
    <dbReference type="NCBI Taxonomy" id="36881"/>
    <lineage>
        <taxon>Eukaryota</taxon>
        <taxon>Viridiplantae</taxon>
        <taxon>Chlorophyta</taxon>
        <taxon>Pyramimonadophyceae</taxon>
        <taxon>Pyramimonadales</taxon>
        <taxon>Pyramimonadaceae</taxon>
        <taxon>Cymbomonas</taxon>
    </lineage>
</organism>
<dbReference type="Proteomes" id="UP001190700">
    <property type="component" value="Unassembled WGS sequence"/>
</dbReference>
<evidence type="ECO:0000313" key="2">
    <source>
        <dbReference type="EMBL" id="KAK3283750.1"/>
    </source>
</evidence>
<feature type="region of interest" description="Disordered" evidence="1">
    <location>
        <begin position="366"/>
        <end position="402"/>
    </location>
</feature>
<evidence type="ECO:0000256" key="1">
    <source>
        <dbReference type="SAM" id="MobiDB-lite"/>
    </source>
</evidence>
<sequence>MSSDISRVDQLCDAWLDRSESERPQYAQLFRHLVQNLALVRGSRFEVRQAKLAVVHEVVDERSASATKTELVKASTFLKRYRALLLVPPPSRHDTLRASDFHLQAFTRRLQEEKPTPELPHGLVEWAATRAATLLSVQDLFVHRLISGLELVDVYNDGSVRNCMTGKTRAASVLANNPEVVSVVTVHNLEGVLVGRALLWRTLEGARLLDKVYPDDMGAHIRYLHAIAEKEGWVYRLASTAKALKERAELLAQHGLREYAGENGIGSGAVLLSVEQGTFFSARLDVSSKTRIRWPYFDTFRWGSGVDSSELNHVVVGTACGEGTGMTHHFSHRLQTNSTGTHFLTYWEPLRAHVPVINVLGIRRPGLNPTGGDPARAAPQTQRGASRPSVFRPGHTRPRSNGMVRMAQRPFVQLRPSWGAAHIGGFP</sequence>
<name>A0AAE0GST6_9CHLO</name>
<reference evidence="2 3" key="1">
    <citation type="journal article" date="2015" name="Genome Biol. Evol.">
        <title>Comparative Genomics of a Bacterivorous Green Alga Reveals Evolutionary Causalities and Consequences of Phago-Mixotrophic Mode of Nutrition.</title>
        <authorList>
            <person name="Burns J.A."/>
            <person name="Paasch A."/>
            <person name="Narechania A."/>
            <person name="Kim E."/>
        </authorList>
    </citation>
    <scope>NUCLEOTIDE SEQUENCE [LARGE SCALE GENOMIC DNA]</scope>
    <source>
        <strain evidence="2 3">PLY_AMNH</strain>
    </source>
</reference>
<dbReference type="EMBL" id="LGRX02002661">
    <property type="protein sequence ID" value="KAK3283750.1"/>
    <property type="molecule type" value="Genomic_DNA"/>
</dbReference>
<protein>
    <submittedName>
        <fullName evidence="2">Uncharacterized protein</fullName>
    </submittedName>
</protein>
<dbReference type="AlphaFoldDB" id="A0AAE0GST6"/>
<evidence type="ECO:0000313" key="3">
    <source>
        <dbReference type="Proteomes" id="UP001190700"/>
    </source>
</evidence>